<dbReference type="SUPFAM" id="SSF49464">
    <property type="entry name" value="Carboxypeptidase regulatory domain-like"/>
    <property type="match status" value="1"/>
</dbReference>
<dbReference type="EMBL" id="QFOI01000059">
    <property type="protein sequence ID" value="PZP50643.1"/>
    <property type="molecule type" value="Genomic_DNA"/>
</dbReference>
<protein>
    <recommendedName>
        <fullName evidence="9">TonB-dependent receptor plug domain-containing protein</fullName>
    </recommendedName>
</protein>
<keyword evidence="4 7" id="KW-0812">Transmembrane</keyword>
<feature type="transmembrane region" description="Helical" evidence="8">
    <location>
        <begin position="33"/>
        <end position="50"/>
    </location>
</feature>
<dbReference type="NCBIfam" id="TIGR04057">
    <property type="entry name" value="SusC_RagA_signa"/>
    <property type="match status" value="1"/>
</dbReference>
<name>A0A2W5F765_9SPHI</name>
<comment type="caution">
    <text evidence="10">The sequence shown here is derived from an EMBL/GenBank/DDBJ whole genome shotgun (WGS) entry which is preliminary data.</text>
</comment>
<dbReference type="InterPro" id="IPR023996">
    <property type="entry name" value="TonB-dep_OMP_SusC/RagA"/>
</dbReference>
<dbReference type="InterPro" id="IPR012910">
    <property type="entry name" value="Plug_dom"/>
</dbReference>
<evidence type="ECO:0000313" key="11">
    <source>
        <dbReference type="Proteomes" id="UP000249645"/>
    </source>
</evidence>
<comment type="subcellular location">
    <subcellularLocation>
        <location evidence="1 7">Cell outer membrane</location>
        <topology evidence="1 7">Multi-pass membrane protein</topology>
    </subcellularLocation>
</comment>
<organism evidence="10 11">
    <name type="scientific">Pseudopedobacter saltans</name>
    <dbReference type="NCBI Taxonomy" id="151895"/>
    <lineage>
        <taxon>Bacteria</taxon>
        <taxon>Pseudomonadati</taxon>
        <taxon>Bacteroidota</taxon>
        <taxon>Sphingobacteriia</taxon>
        <taxon>Sphingobacteriales</taxon>
        <taxon>Sphingobacteriaceae</taxon>
        <taxon>Pseudopedobacter</taxon>
    </lineage>
</organism>
<evidence type="ECO:0000313" key="10">
    <source>
        <dbReference type="EMBL" id="PZP50643.1"/>
    </source>
</evidence>
<dbReference type="InterPro" id="IPR037066">
    <property type="entry name" value="Plug_dom_sf"/>
</dbReference>
<dbReference type="Gene3D" id="2.40.170.20">
    <property type="entry name" value="TonB-dependent receptor, beta-barrel domain"/>
    <property type="match status" value="1"/>
</dbReference>
<dbReference type="InterPro" id="IPR008969">
    <property type="entry name" value="CarboxyPept-like_regulatory"/>
</dbReference>
<dbReference type="InterPro" id="IPR039426">
    <property type="entry name" value="TonB-dep_rcpt-like"/>
</dbReference>
<reference evidence="10 11" key="1">
    <citation type="submission" date="2017-11" db="EMBL/GenBank/DDBJ databases">
        <title>Infants hospitalized years apart are colonized by the same room-sourced microbial strains.</title>
        <authorList>
            <person name="Brooks B."/>
            <person name="Olm M.R."/>
            <person name="Firek B.A."/>
            <person name="Baker R."/>
            <person name="Thomas B.C."/>
            <person name="Morowitz M.J."/>
            <person name="Banfield J.F."/>
        </authorList>
    </citation>
    <scope>NUCLEOTIDE SEQUENCE [LARGE SCALE GENOMIC DNA]</scope>
    <source>
        <strain evidence="10">S2_009_000_R2_76</strain>
    </source>
</reference>
<dbReference type="PROSITE" id="PS52016">
    <property type="entry name" value="TONB_DEPENDENT_REC_3"/>
    <property type="match status" value="1"/>
</dbReference>
<evidence type="ECO:0000256" key="1">
    <source>
        <dbReference type="ARBA" id="ARBA00004571"/>
    </source>
</evidence>
<dbReference type="Gene3D" id="2.170.130.10">
    <property type="entry name" value="TonB-dependent receptor, plug domain"/>
    <property type="match status" value="1"/>
</dbReference>
<dbReference type="GO" id="GO:0009279">
    <property type="term" value="C:cell outer membrane"/>
    <property type="evidence" value="ECO:0007669"/>
    <property type="project" value="UniProtKB-SubCell"/>
</dbReference>
<keyword evidence="8" id="KW-1133">Transmembrane helix</keyword>
<sequence>MRKKGTFLQPHLKVVVNSCTKTKGKRTSIYEKIFSLFVVTLLMSFCVVLGQRVSIHAKDEKLTTILKQIEKQSNHYFIYINEWMQQAKPVNVNFDNLSLKSALEVCFENQPFTYEIQQSTIPLKLKKNDKEQSSGTDILSGVVSDSIGTPIDGVVVTYSNGKYATITNSKGVFTLKNIDLSKALLKFHSIGYSDASVSVDGRNNISVVLNQQTKDLDSLGVVINTGYQRINRERMTGAVSTLSAKDFNSRVNTDNILDGMQGRLAGVLINNDIQFQGGNLFQVRGLATMSGNSSPLIVVDGYPTTLSINQINPNEIETITVLKDAAAASIYGTRASNGVIVITRIKGAKGNVSTQFTSTLSIKPPTNYSKYKFAPSNTYLNYNYERAMRGQLVVNPNSQNIFLSGLQPIVEYNRGNIDSMELVRQIDEIGSYDNAKEYANLFLRPSTNQQYYLNISGSSDNVNYFISGSFSKRALEAKKNGINSSSISSRLSIRFNKKLSLDINEDLNYNVTKTAPIPDYMLLAPYERLADDQGNGLPVLSLSTTNPYYNATQITNGYIDNMVNPYEDFKLVKQNTNFLSNRISARINYTIRTNLRATVFSIFEFQRQQLESYYPEKSSQARTLINFGTEPDGYGGLNHNIPKGGGYNAIINTNLGSFTTRAQVNYDPKIGNDHYFNLIVGAEVTKAVSKSSSTYLFGYDDNTLRQLPIDFSYLANYGGGGAYSRFYQSFSFSNALAKTYSDNRTISGYSNLMYTFKSKYTLSASARVDQSNLFGTNKKYKYKPLWSVGANWQIDKENFLKDNKVITALRLRASSGFNGNVSKNSIPDVIGMYSTNGFTLDYLSSINITNLANTQLRWETTYNFNVGTDWTFYNKWNLSIDYYRKNSKDVLGPANIDPTYGTNSAILNSADIRNNGFEFSLHADWITHAKFNWNTGLNLSLNSNKVKRAFLANIYKTSGQFLNNPNASLFMEGYPASPMFAYNYAGLDDNGFPLVYDKSNNPILIGQYPENIADTGRALLNYMGSTIPQTIIGLSNRFDIGRFYVYTMLNLYTGFKRRIPALTPNTLHPLEGADNYFRNPGDQANTNVFGFYYGDLYNNNLLVYNYASSNVINGSYLTLNDVTFGYSLSDKLVKPIGLSNCSIKFQATNVWTVGFNKYNTSLATGNFAKRYLTPTYTIGIFTNL</sequence>
<accession>A0A2W5F765</accession>
<dbReference type="Gene3D" id="2.60.40.1120">
    <property type="entry name" value="Carboxypeptidase-like, regulatory domain"/>
    <property type="match status" value="1"/>
</dbReference>
<keyword evidence="3 7" id="KW-1134">Transmembrane beta strand</keyword>
<evidence type="ECO:0000256" key="4">
    <source>
        <dbReference type="ARBA" id="ARBA00022692"/>
    </source>
</evidence>
<keyword evidence="5 7" id="KW-0472">Membrane</keyword>
<evidence type="ECO:0000256" key="2">
    <source>
        <dbReference type="ARBA" id="ARBA00022448"/>
    </source>
</evidence>
<dbReference type="InterPro" id="IPR036942">
    <property type="entry name" value="Beta-barrel_TonB_sf"/>
</dbReference>
<dbReference type="Proteomes" id="UP000249645">
    <property type="component" value="Unassembled WGS sequence"/>
</dbReference>
<keyword evidence="2 7" id="KW-0813">Transport</keyword>
<dbReference type="AlphaFoldDB" id="A0A2W5F765"/>
<evidence type="ECO:0000256" key="5">
    <source>
        <dbReference type="ARBA" id="ARBA00023136"/>
    </source>
</evidence>
<dbReference type="Pfam" id="PF13715">
    <property type="entry name" value="CarbopepD_reg_2"/>
    <property type="match status" value="1"/>
</dbReference>
<dbReference type="Pfam" id="PF07715">
    <property type="entry name" value="Plug"/>
    <property type="match status" value="1"/>
</dbReference>
<keyword evidence="6 7" id="KW-0998">Cell outer membrane</keyword>
<evidence type="ECO:0000259" key="9">
    <source>
        <dbReference type="Pfam" id="PF07715"/>
    </source>
</evidence>
<evidence type="ECO:0000256" key="3">
    <source>
        <dbReference type="ARBA" id="ARBA00022452"/>
    </source>
</evidence>
<evidence type="ECO:0000256" key="6">
    <source>
        <dbReference type="ARBA" id="ARBA00023237"/>
    </source>
</evidence>
<dbReference type="SUPFAM" id="SSF56935">
    <property type="entry name" value="Porins"/>
    <property type="match status" value="1"/>
</dbReference>
<gene>
    <name evidence="10" type="ORF">DI598_05095</name>
</gene>
<feature type="domain" description="TonB-dependent receptor plug" evidence="9">
    <location>
        <begin position="234"/>
        <end position="339"/>
    </location>
</feature>
<dbReference type="InterPro" id="IPR023997">
    <property type="entry name" value="TonB-dep_OMP_SusC/RagA_CS"/>
</dbReference>
<evidence type="ECO:0000256" key="7">
    <source>
        <dbReference type="PROSITE-ProRule" id="PRU01360"/>
    </source>
</evidence>
<dbReference type="NCBIfam" id="TIGR04056">
    <property type="entry name" value="OMP_RagA_SusC"/>
    <property type="match status" value="1"/>
</dbReference>
<comment type="similarity">
    <text evidence="7">Belongs to the TonB-dependent receptor family.</text>
</comment>
<evidence type="ECO:0000256" key="8">
    <source>
        <dbReference type="SAM" id="Phobius"/>
    </source>
</evidence>
<proteinExistence type="inferred from homology"/>